<proteinExistence type="predicted"/>
<dbReference type="SUPFAM" id="SSF54637">
    <property type="entry name" value="Thioesterase/thiol ester dehydrase-isomerase"/>
    <property type="match status" value="1"/>
</dbReference>
<evidence type="ECO:0000313" key="4">
    <source>
        <dbReference type="Proteomes" id="UP001362999"/>
    </source>
</evidence>
<feature type="domain" description="Thioesterase" evidence="2">
    <location>
        <begin position="187"/>
        <end position="261"/>
    </location>
</feature>
<evidence type="ECO:0000256" key="1">
    <source>
        <dbReference type="SAM" id="MobiDB-lite"/>
    </source>
</evidence>
<dbReference type="Gene3D" id="3.10.129.10">
    <property type="entry name" value="Hotdog Thioesterase"/>
    <property type="match status" value="1"/>
</dbReference>
<reference evidence="3 4" key="1">
    <citation type="journal article" date="2024" name="J Genomics">
        <title>Draft genome sequencing and assembly of Favolaschia claudopus CIRM-BRFM 2984 isolated from oak limbs.</title>
        <authorList>
            <person name="Navarro D."/>
            <person name="Drula E."/>
            <person name="Chaduli D."/>
            <person name="Cazenave R."/>
            <person name="Ahrendt S."/>
            <person name="Wang J."/>
            <person name="Lipzen A."/>
            <person name="Daum C."/>
            <person name="Barry K."/>
            <person name="Grigoriev I.V."/>
            <person name="Favel A."/>
            <person name="Rosso M.N."/>
            <person name="Martin F."/>
        </authorList>
    </citation>
    <scope>NUCLEOTIDE SEQUENCE [LARGE SCALE GENOMIC DNA]</scope>
    <source>
        <strain evidence="3 4">CIRM-BRFM 2984</strain>
    </source>
</reference>
<dbReference type="Pfam" id="PF03061">
    <property type="entry name" value="4HBT"/>
    <property type="match status" value="1"/>
</dbReference>
<dbReference type="InterPro" id="IPR052061">
    <property type="entry name" value="PTE-AB_protein"/>
</dbReference>
<organism evidence="3 4">
    <name type="scientific">Favolaschia claudopus</name>
    <dbReference type="NCBI Taxonomy" id="2862362"/>
    <lineage>
        <taxon>Eukaryota</taxon>
        <taxon>Fungi</taxon>
        <taxon>Dikarya</taxon>
        <taxon>Basidiomycota</taxon>
        <taxon>Agaricomycotina</taxon>
        <taxon>Agaricomycetes</taxon>
        <taxon>Agaricomycetidae</taxon>
        <taxon>Agaricales</taxon>
        <taxon>Marasmiineae</taxon>
        <taxon>Mycenaceae</taxon>
        <taxon>Favolaschia</taxon>
    </lineage>
</organism>
<dbReference type="CDD" id="cd03443">
    <property type="entry name" value="PaaI_thioesterase"/>
    <property type="match status" value="1"/>
</dbReference>
<dbReference type="InterPro" id="IPR029069">
    <property type="entry name" value="HotDog_dom_sf"/>
</dbReference>
<accession>A0AAW0CAX7</accession>
<keyword evidence="4" id="KW-1185">Reference proteome</keyword>
<name>A0AAW0CAX7_9AGAR</name>
<dbReference type="PANTHER" id="PTHR47260:SF1">
    <property type="entry name" value="UPF0644 PROTEIN PB2B4.06"/>
    <property type="match status" value="1"/>
</dbReference>
<comment type="caution">
    <text evidence="3">The sequence shown here is derived from an EMBL/GenBank/DDBJ whole genome shotgun (WGS) entry which is preliminary data.</text>
</comment>
<dbReference type="PANTHER" id="PTHR47260">
    <property type="entry name" value="UPF0644 PROTEIN PB2B4.06"/>
    <property type="match status" value="1"/>
</dbReference>
<evidence type="ECO:0000313" key="3">
    <source>
        <dbReference type="EMBL" id="KAK7036108.1"/>
    </source>
</evidence>
<dbReference type="AlphaFoldDB" id="A0AAW0CAX7"/>
<sequence length="312" mass="33612">MPVLVFSERAARHGAGRLQRQSTRSMYAQLPRLHIRLASSTTTPSPTRRTFGTIATISLVSAVSLGAYTLGSIYPPSTLSLLYPRPAPPPPPDANSPESLAITAALEAELQALPALRALRSQPDANEWYETRPYTAIPEEVRVNKFTSGALRGPGKLALFPLARVKRDESEAIIFIHLGRALCGHDGIVHGGMLATLLDEALGRTAVMNFPDKVGVTATLNLKYKAPTKADQFVVMKTKLVELKGRKAFVFGHVETLDGTVLVEADALFIQPRYAKLLNSSLIRKSMGEPTSPSEPIVVGEGKGGIDSVVPK</sequence>
<protein>
    <submittedName>
        <fullName evidence="3">4HBT domain-containing protein</fullName>
    </submittedName>
</protein>
<gene>
    <name evidence="3" type="ORF">R3P38DRAFT_3183907</name>
</gene>
<dbReference type="EMBL" id="JAWWNJ010000019">
    <property type="protein sequence ID" value="KAK7036108.1"/>
    <property type="molecule type" value="Genomic_DNA"/>
</dbReference>
<evidence type="ECO:0000259" key="2">
    <source>
        <dbReference type="Pfam" id="PF03061"/>
    </source>
</evidence>
<feature type="region of interest" description="Disordered" evidence="1">
    <location>
        <begin position="288"/>
        <end position="312"/>
    </location>
</feature>
<dbReference type="InterPro" id="IPR006683">
    <property type="entry name" value="Thioestr_dom"/>
</dbReference>
<dbReference type="Proteomes" id="UP001362999">
    <property type="component" value="Unassembled WGS sequence"/>
</dbReference>